<proteinExistence type="predicted"/>
<organism evidence="2 3">
    <name type="scientific">Potamilus streckersoni</name>
    <dbReference type="NCBI Taxonomy" id="2493646"/>
    <lineage>
        <taxon>Eukaryota</taxon>
        <taxon>Metazoa</taxon>
        <taxon>Spiralia</taxon>
        <taxon>Lophotrochozoa</taxon>
        <taxon>Mollusca</taxon>
        <taxon>Bivalvia</taxon>
        <taxon>Autobranchia</taxon>
        <taxon>Heteroconchia</taxon>
        <taxon>Palaeoheterodonta</taxon>
        <taxon>Unionida</taxon>
        <taxon>Unionoidea</taxon>
        <taxon>Unionidae</taxon>
        <taxon>Ambleminae</taxon>
        <taxon>Lampsilini</taxon>
        <taxon>Potamilus</taxon>
    </lineage>
</organism>
<evidence type="ECO:0000313" key="3">
    <source>
        <dbReference type="Proteomes" id="UP001195483"/>
    </source>
</evidence>
<keyword evidence="1" id="KW-1133">Transmembrane helix</keyword>
<feature type="transmembrane region" description="Helical" evidence="1">
    <location>
        <begin position="69"/>
        <end position="87"/>
    </location>
</feature>
<keyword evidence="3" id="KW-1185">Reference proteome</keyword>
<feature type="transmembrane region" description="Helical" evidence="1">
    <location>
        <begin position="42"/>
        <end position="63"/>
    </location>
</feature>
<comment type="caution">
    <text evidence="2">The sequence shown here is derived from an EMBL/GenBank/DDBJ whole genome shotgun (WGS) entry which is preliminary data.</text>
</comment>
<reference evidence="2" key="2">
    <citation type="journal article" date="2021" name="Genome Biol. Evol.">
        <title>Developing a high-quality reference genome for a parasitic bivalve with doubly uniparental inheritance (Bivalvia: Unionida).</title>
        <authorList>
            <person name="Smith C.H."/>
        </authorList>
    </citation>
    <scope>NUCLEOTIDE SEQUENCE</scope>
    <source>
        <strain evidence="2">CHS0354</strain>
        <tissue evidence="2">Mantle</tissue>
    </source>
</reference>
<feature type="transmembrane region" description="Helical" evidence="1">
    <location>
        <begin position="99"/>
        <end position="117"/>
    </location>
</feature>
<gene>
    <name evidence="2" type="ORF">CHS0354_001992</name>
</gene>
<protein>
    <submittedName>
        <fullName evidence="2">Uncharacterized protein</fullName>
    </submittedName>
</protein>
<evidence type="ECO:0000256" key="1">
    <source>
        <dbReference type="SAM" id="Phobius"/>
    </source>
</evidence>
<keyword evidence="1" id="KW-0812">Transmembrane</keyword>
<dbReference type="EMBL" id="JAEAOA010000186">
    <property type="protein sequence ID" value="KAK3604184.1"/>
    <property type="molecule type" value="Genomic_DNA"/>
</dbReference>
<name>A0AAE0W7Q4_9BIVA</name>
<dbReference type="AlphaFoldDB" id="A0AAE0W7Q4"/>
<feature type="transmembrane region" description="Helical" evidence="1">
    <location>
        <begin position="6"/>
        <end position="30"/>
    </location>
</feature>
<sequence length="120" mass="12974">MPREFYLLLHLVGVFLMLGGVFGALIYGKLKPGGQKSAERKILMAAHGIGLLAVFVAGFGLIARLGVGFPTWVLIKILIWLGLGYIISPAVKGKFNHNVIFVITLLLAATAAFFGIYKPF</sequence>
<reference evidence="2" key="1">
    <citation type="journal article" date="2021" name="Genome Biol. Evol.">
        <title>A High-Quality Reference Genome for a Parasitic Bivalve with Doubly Uniparental Inheritance (Bivalvia: Unionida).</title>
        <authorList>
            <person name="Smith C.H."/>
        </authorList>
    </citation>
    <scope>NUCLEOTIDE SEQUENCE</scope>
    <source>
        <strain evidence="2">CHS0354</strain>
    </source>
</reference>
<evidence type="ECO:0000313" key="2">
    <source>
        <dbReference type="EMBL" id="KAK3604184.1"/>
    </source>
</evidence>
<reference evidence="2" key="3">
    <citation type="submission" date="2023-05" db="EMBL/GenBank/DDBJ databases">
        <authorList>
            <person name="Smith C.H."/>
        </authorList>
    </citation>
    <scope>NUCLEOTIDE SEQUENCE</scope>
    <source>
        <strain evidence="2">CHS0354</strain>
        <tissue evidence="2">Mantle</tissue>
    </source>
</reference>
<accession>A0AAE0W7Q4</accession>
<dbReference type="Proteomes" id="UP001195483">
    <property type="component" value="Unassembled WGS sequence"/>
</dbReference>
<keyword evidence="1" id="KW-0472">Membrane</keyword>